<organism evidence="3 4">
    <name type="scientific">Gulosibacter macacae</name>
    <dbReference type="NCBI Taxonomy" id="2488791"/>
    <lineage>
        <taxon>Bacteria</taxon>
        <taxon>Bacillati</taxon>
        <taxon>Actinomycetota</taxon>
        <taxon>Actinomycetes</taxon>
        <taxon>Micrococcales</taxon>
        <taxon>Microbacteriaceae</taxon>
        <taxon>Gulosibacter</taxon>
    </lineage>
</organism>
<dbReference type="Gene3D" id="3.30.530.20">
    <property type="match status" value="1"/>
</dbReference>
<evidence type="ECO:0000256" key="1">
    <source>
        <dbReference type="ARBA" id="ARBA00006817"/>
    </source>
</evidence>
<reference evidence="3 4" key="1">
    <citation type="submission" date="2018-11" db="EMBL/GenBank/DDBJ databases">
        <title>YIM 102482-1 draft genome.</title>
        <authorList>
            <person name="Li G."/>
            <person name="Jiang Y."/>
        </authorList>
    </citation>
    <scope>NUCLEOTIDE SEQUENCE [LARGE SCALE GENOMIC DNA]</scope>
    <source>
        <strain evidence="3 4">YIM 102482-1</strain>
    </source>
</reference>
<dbReference type="AlphaFoldDB" id="A0A3P3VWB5"/>
<dbReference type="SUPFAM" id="SSF55961">
    <property type="entry name" value="Bet v1-like"/>
    <property type="match status" value="1"/>
</dbReference>
<proteinExistence type="inferred from homology"/>
<gene>
    <name evidence="3" type="ORF">EG850_09445</name>
</gene>
<feature type="domain" description="Activator of Hsp90 ATPase homologue 1/2-like C-terminal" evidence="2">
    <location>
        <begin position="23"/>
        <end position="131"/>
    </location>
</feature>
<evidence type="ECO:0000313" key="4">
    <source>
        <dbReference type="Proteomes" id="UP000274391"/>
    </source>
</evidence>
<dbReference type="InterPro" id="IPR013538">
    <property type="entry name" value="ASHA1/2-like_C"/>
</dbReference>
<evidence type="ECO:0000313" key="3">
    <source>
        <dbReference type="EMBL" id="RRJ86308.1"/>
    </source>
</evidence>
<name>A0A3P3VWB5_9MICO</name>
<sequence length="170" mass="18439">MTHAQLTTRDGSPAVRLSAQLPVPAGRLWSQSLTPLGLSAWFPFAVDFEPHEGAEVTFTDAEQGIEFTGTITKFVDPEVLSFTFGGGHEVTITLSNDGKHTTFALVEKLINDNEAARSAAGWHQCVAKLERSYGVDSPELDWDTIYDRYAAEGFPVGAPVPGRDDETSIV</sequence>
<evidence type="ECO:0000259" key="2">
    <source>
        <dbReference type="Pfam" id="PF08327"/>
    </source>
</evidence>
<comment type="caution">
    <text evidence="3">The sequence shown here is derived from an EMBL/GenBank/DDBJ whole genome shotgun (WGS) entry which is preliminary data.</text>
</comment>
<keyword evidence="4" id="KW-1185">Reference proteome</keyword>
<dbReference type="EMBL" id="RQVS01000010">
    <property type="protein sequence ID" value="RRJ86308.1"/>
    <property type="molecule type" value="Genomic_DNA"/>
</dbReference>
<dbReference type="RefSeq" id="WP_124972843.1">
    <property type="nucleotide sequence ID" value="NZ_RQVS01000010.1"/>
</dbReference>
<comment type="similarity">
    <text evidence="1">Belongs to the AHA1 family.</text>
</comment>
<protein>
    <recommendedName>
        <fullName evidence="2">Activator of Hsp90 ATPase homologue 1/2-like C-terminal domain-containing protein</fullName>
    </recommendedName>
</protein>
<dbReference type="Pfam" id="PF08327">
    <property type="entry name" value="AHSA1"/>
    <property type="match status" value="1"/>
</dbReference>
<dbReference type="OrthoDB" id="9803476at2"/>
<accession>A0A3P3VWB5</accession>
<dbReference type="InterPro" id="IPR023393">
    <property type="entry name" value="START-like_dom_sf"/>
</dbReference>
<dbReference type="Proteomes" id="UP000274391">
    <property type="component" value="Unassembled WGS sequence"/>
</dbReference>